<accession>A0A4Q0MKJ9</accession>
<proteinExistence type="predicted"/>
<sequence length="1077" mass="114576">MSGDYTRFTHDPLKRRSGVLMQQGRVQLDSDWNESVDITKRRQRLQSLDVFGPIGVPYETTPEAFKIGVAAGPGGDLTIEPGRLYVDGLLCEAFASETPSYLAQPFYPDPPALPAGDAVVYLDVWEREVTYVEDASLLDVALGGADTATRTQTVWQLKVEGRDGAVCGLDVGDPSSAGRLSSDAVAPPALSDPCILPPKAGYRGLENRLYRVEIHSGGALGVARFKWSRDNGSIVSVVRGVAVAGAQTTLTVNRIGRDPVLRFRIDDWVTITDDHRELMGEPGEMARVIDIVESRNEIVLDRALPTGRPFGATPADLVARHTRVQRWDQTAATNTIDADGLIATAAGPIDLEDGVQVSFALDPAGGAFRDFDHWVFAVRVADASVEKLNAAPPRGVEHHYVQLAAVIGLGGPSPVATDCRPPEASDDECCCAVTVAVGEDIQQAIDSLPDVGGCVCLKAGVHQPRATIVIRRPFVRLTGESPGVFVDLANGDSVLRVEAAFGVRVEGIVFRGAIESGEGVVSLAGADDVAVTGCGMENKGPVRVVGVDVLRTDRLRVERCFIRSVEVGIRTVGFCDAPVFVENLIRPGGRGDGKLFPIGVLSQGTSAPVTVSGNRIEETAFGIVINDAHPFGEPFSGAEGSAILDNVIVVDPIERGDADRIYAIDAAAERSVVSGNRIWVRSPDHVAIRATGSNSVIGGNVVKAELKEMGDRAPVGVQIGYESEKAGVPTTEIVVADNRFEGPTSGVMATDARSPTIRDNALVGDRPERGPVTFGVMLSRVQNALVGGNRIAGVTIGLGGLSGRANRWSENDVSAVTAGLFLALEAAPAVQGNRIHDTTQVGLGAIGMIARADFIANRLTNVSYEAERATGIGAVMVAGEWHVEANEVVNVGVRPENKLQAPTTVGIFGMSILEARLESNLVVHTDFLERDPEREDRAVLIDGLYERSYDFAEGSLTIGFPLLIASNEFTGVGRTALIEVAERKVEGDFRARFERVSFDQNYCMHKTGRLEAHEQATVVLTGRSAIVMGNHIKATTKSFPSVNFSGTPGPFIGNVTNGGASNHADFPAPESAFNQIM</sequence>
<protein>
    <recommendedName>
        <fullName evidence="1">Periplasmic copper-binding protein NosD beta helix domain-containing protein</fullName>
    </recommendedName>
</protein>
<evidence type="ECO:0000313" key="3">
    <source>
        <dbReference type="Proteomes" id="UP000289708"/>
    </source>
</evidence>
<name>A0A4Q0MKJ9_9HYPH</name>
<keyword evidence="3" id="KW-1185">Reference proteome</keyword>
<dbReference type="RefSeq" id="WP_128776794.1">
    <property type="nucleotide sequence ID" value="NZ_RYFI01000005.1"/>
</dbReference>
<feature type="domain" description="Periplasmic copper-binding protein NosD beta helix" evidence="1">
    <location>
        <begin position="668"/>
        <end position="862"/>
    </location>
</feature>
<dbReference type="Proteomes" id="UP000289708">
    <property type="component" value="Unassembled WGS sequence"/>
</dbReference>
<dbReference type="SUPFAM" id="SSF51126">
    <property type="entry name" value="Pectin lyase-like"/>
    <property type="match status" value="2"/>
</dbReference>
<dbReference type="InterPro" id="IPR045392">
    <property type="entry name" value="DUF6519"/>
</dbReference>
<dbReference type="OrthoDB" id="134981at2"/>
<gene>
    <name evidence="2" type="ORF">EK403_07030</name>
</gene>
<dbReference type="InterPro" id="IPR007742">
    <property type="entry name" value="NosD_dom"/>
</dbReference>
<comment type="caution">
    <text evidence="2">The sequence shown here is derived from an EMBL/GenBank/DDBJ whole genome shotgun (WGS) entry which is preliminary data.</text>
</comment>
<dbReference type="AlphaFoldDB" id="A0A4Q0MKJ9"/>
<dbReference type="Gene3D" id="2.160.20.10">
    <property type="entry name" value="Single-stranded right-handed beta-helix, Pectin lyase-like"/>
    <property type="match status" value="1"/>
</dbReference>
<dbReference type="InterPro" id="IPR012334">
    <property type="entry name" value="Pectin_lyas_fold"/>
</dbReference>
<evidence type="ECO:0000259" key="1">
    <source>
        <dbReference type="Pfam" id="PF05048"/>
    </source>
</evidence>
<reference evidence="2 3" key="1">
    <citation type="submission" date="2018-12" db="EMBL/GenBank/DDBJ databases">
        <title>bacterium Hansschlegelia zhihuaiae S113.</title>
        <authorList>
            <person name="He J."/>
        </authorList>
    </citation>
    <scope>NUCLEOTIDE SEQUENCE [LARGE SCALE GENOMIC DNA]</scope>
    <source>
        <strain evidence="2 3">S 113</strain>
    </source>
</reference>
<dbReference type="InterPro" id="IPR011050">
    <property type="entry name" value="Pectin_lyase_fold/virulence"/>
</dbReference>
<evidence type="ECO:0000313" key="2">
    <source>
        <dbReference type="EMBL" id="RXF74118.1"/>
    </source>
</evidence>
<dbReference type="Pfam" id="PF05048">
    <property type="entry name" value="NosD"/>
    <property type="match status" value="1"/>
</dbReference>
<organism evidence="2 3">
    <name type="scientific">Hansschlegelia zhihuaiae</name>
    <dbReference type="NCBI Taxonomy" id="405005"/>
    <lineage>
        <taxon>Bacteria</taxon>
        <taxon>Pseudomonadati</taxon>
        <taxon>Pseudomonadota</taxon>
        <taxon>Alphaproteobacteria</taxon>
        <taxon>Hyphomicrobiales</taxon>
        <taxon>Methylopilaceae</taxon>
        <taxon>Hansschlegelia</taxon>
    </lineage>
</organism>
<dbReference type="Pfam" id="PF20129">
    <property type="entry name" value="DUF6519"/>
    <property type="match status" value="2"/>
</dbReference>
<dbReference type="EMBL" id="RYFI01000005">
    <property type="protein sequence ID" value="RXF74118.1"/>
    <property type="molecule type" value="Genomic_DNA"/>
</dbReference>